<name>A0AAV4Y3F8_CAEEX</name>
<evidence type="ECO:0000313" key="3">
    <source>
        <dbReference type="Proteomes" id="UP001054945"/>
    </source>
</evidence>
<evidence type="ECO:0000313" key="2">
    <source>
        <dbReference type="EMBL" id="GIZ01049.1"/>
    </source>
</evidence>
<keyword evidence="3" id="KW-1185">Reference proteome</keyword>
<reference evidence="2 3" key="1">
    <citation type="submission" date="2021-06" db="EMBL/GenBank/DDBJ databases">
        <title>Caerostris extrusa draft genome.</title>
        <authorList>
            <person name="Kono N."/>
            <person name="Arakawa K."/>
        </authorList>
    </citation>
    <scope>NUCLEOTIDE SEQUENCE [LARGE SCALE GENOMIC DNA]</scope>
</reference>
<keyword evidence="1" id="KW-0732">Signal</keyword>
<protein>
    <recommendedName>
        <fullName evidence="4">Secreted protein</fullName>
    </recommendedName>
</protein>
<organism evidence="2 3">
    <name type="scientific">Caerostris extrusa</name>
    <name type="common">Bark spider</name>
    <name type="synonym">Caerostris bankana</name>
    <dbReference type="NCBI Taxonomy" id="172846"/>
    <lineage>
        <taxon>Eukaryota</taxon>
        <taxon>Metazoa</taxon>
        <taxon>Ecdysozoa</taxon>
        <taxon>Arthropoda</taxon>
        <taxon>Chelicerata</taxon>
        <taxon>Arachnida</taxon>
        <taxon>Araneae</taxon>
        <taxon>Araneomorphae</taxon>
        <taxon>Entelegynae</taxon>
        <taxon>Araneoidea</taxon>
        <taxon>Araneidae</taxon>
        <taxon>Caerostris</taxon>
    </lineage>
</organism>
<comment type="caution">
    <text evidence="2">The sequence shown here is derived from an EMBL/GenBank/DDBJ whole genome shotgun (WGS) entry which is preliminary data.</text>
</comment>
<sequence length="160" mass="18519">MPLAAHKYALTMLFLILGHPRVFIAESEIQAFAHLFNVTESLNQFKSTHLSSLIYRLRVVFFTSGLHQNPLVSLSIKKPTSHVPDKMYGQKLEWGRHHKRSRFLRMYLNRLVTDVKLADVTFTYLAYAAWEPFHFNSLLTHRPSPSPPRRPPLPQPVTVT</sequence>
<dbReference type="Proteomes" id="UP001054945">
    <property type="component" value="Unassembled WGS sequence"/>
</dbReference>
<evidence type="ECO:0000256" key="1">
    <source>
        <dbReference type="SAM" id="SignalP"/>
    </source>
</evidence>
<dbReference type="EMBL" id="BPLR01018620">
    <property type="protein sequence ID" value="GIZ01049.1"/>
    <property type="molecule type" value="Genomic_DNA"/>
</dbReference>
<feature type="signal peptide" evidence="1">
    <location>
        <begin position="1"/>
        <end position="25"/>
    </location>
</feature>
<evidence type="ECO:0008006" key="4">
    <source>
        <dbReference type="Google" id="ProtNLM"/>
    </source>
</evidence>
<dbReference type="AlphaFoldDB" id="A0AAV4Y3F8"/>
<gene>
    <name evidence="2" type="ORF">CEXT_531391</name>
</gene>
<accession>A0AAV4Y3F8</accession>
<proteinExistence type="predicted"/>
<feature type="chain" id="PRO_5043405595" description="Secreted protein" evidence="1">
    <location>
        <begin position="26"/>
        <end position="160"/>
    </location>
</feature>